<reference evidence="2 3" key="1">
    <citation type="submission" date="2015-08" db="EMBL/GenBank/DDBJ databases">
        <authorList>
            <person name="Babu N.S."/>
            <person name="Beckwith C.J."/>
            <person name="Beseler K.G."/>
            <person name="Brison A."/>
            <person name="Carone J.V."/>
            <person name="Caskin T.P."/>
            <person name="Diamond M."/>
            <person name="Durham M.E."/>
            <person name="Foxe J.M."/>
            <person name="Go M."/>
            <person name="Henderson B.A."/>
            <person name="Jones I.B."/>
            <person name="McGettigan J.A."/>
            <person name="Micheletti S.J."/>
            <person name="Nasrallah M.E."/>
            <person name="Ortiz D."/>
            <person name="Piller C.R."/>
            <person name="Privatt S.R."/>
            <person name="Schneider S.L."/>
            <person name="Sharp S."/>
            <person name="Smith T.C."/>
            <person name="Stanton J.D."/>
            <person name="Ullery H.E."/>
            <person name="Wilson R.J."/>
            <person name="Serrano M.G."/>
            <person name="Buck G."/>
            <person name="Lee V."/>
            <person name="Wang Y."/>
            <person name="Carvalho R."/>
            <person name="Voegtly L."/>
            <person name="Shi R."/>
            <person name="Duckworth R."/>
            <person name="Johnson A."/>
            <person name="Loviza R."/>
            <person name="Walstead R."/>
            <person name="Shah Z."/>
            <person name="Kiflezghi M."/>
            <person name="Wade K."/>
            <person name="Ball S.L."/>
            <person name="Bradley K.W."/>
            <person name="Asai D.J."/>
            <person name="Bowman C.A."/>
            <person name="Russell D.A."/>
            <person name="Pope W.H."/>
            <person name="Jacobs-Sera D."/>
            <person name="Hendrix R.W."/>
            <person name="Hatfull G.F."/>
        </authorList>
    </citation>
    <scope>NUCLEOTIDE SEQUENCE [LARGE SCALE GENOMIC DNA]</scope>
    <source>
        <strain evidence="2 3">DSM 27648</strain>
    </source>
</reference>
<accession>A0A0K1PQY5</accession>
<dbReference type="SUPFAM" id="SSF46689">
    <property type="entry name" value="Homeodomain-like"/>
    <property type="match status" value="1"/>
</dbReference>
<keyword evidence="3" id="KW-1185">Reference proteome</keyword>
<evidence type="ECO:0000313" key="3">
    <source>
        <dbReference type="Proteomes" id="UP000064967"/>
    </source>
</evidence>
<feature type="domain" description="DNA binding HTH" evidence="1">
    <location>
        <begin position="58"/>
        <end position="92"/>
    </location>
</feature>
<dbReference type="Pfam" id="PF02954">
    <property type="entry name" value="HTH_8"/>
    <property type="match status" value="1"/>
</dbReference>
<dbReference type="STRING" id="1391654.AKJ09_02601"/>
<dbReference type="RefSeq" id="WP_169927466.1">
    <property type="nucleotide sequence ID" value="NZ_CP012333.1"/>
</dbReference>
<dbReference type="Gene3D" id="1.10.10.60">
    <property type="entry name" value="Homeodomain-like"/>
    <property type="match status" value="1"/>
</dbReference>
<dbReference type="Proteomes" id="UP000064967">
    <property type="component" value="Chromosome"/>
</dbReference>
<name>A0A0K1PQY5_9BACT</name>
<protein>
    <recommendedName>
        <fullName evidence="1">DNA binding HTH domain-containing protein</fullName>
    </recommendedName>
</protein>
<organism evidence="2 3">
    <name type="scientific">Labilithrix luteola</name>
    <dbReference type="NCBI Taxonomy" id="1391654"/>
    <lineage>
        <taxon>Bacteria</taxon>
        <taxon>Pseudomonadati</taxon>
        <taxon>Myxococcota</taxon>
        <taxon>Polyangia</taxon>
        <taxon>Polyangiales</taxon>
        <taxon>Labilitrichaceae</taxon>
        <taxon>Labilithrix</taxon>
    </lineage>
</organism>
<sequence>MAALLRHSFTHHLRELERLLWLAVTTTREPFVALTKEVEAELRLPTVAPEGEELTEESIRTALASSQGNVSQAARKLGLKNRYVLYRLMRRYGLESASNVDDE</sequence>
<dbReference type="InterPro" id="IPR002197">
    <property type="entry name" value="HTH_Fis"/>
</dbReference>
<dbReference type="GO" id="GO:0043565">
    <property type="term" value="F:sequence-specific DNA binding"/>
    <property type="evidence" value="ECO:0007669"/>
    <property type="project" value="InterPro"/>
</dbReference>
<evidence type="ECO:0000313" key="2">
    <source>
        <dbReference type="EMBL" id="AKU95937.1"/>
    </source>
</evidence>
<dbReference type="EMBL" id="CP012333">
    <property type="protein sequence ID" value="AKU95937.1"/>
    <property type="molecule type" value="Genomic_DNA"/>
</dbReference>
<dbReference type="KEGG" id="llu:AKJ09_02601"/>
<gene>
    <name evidence="2" type="ORF">AKJ09_02601</name>
</gene>
<proteinExistence type="predicted"/>
<dbReference type="AlphaFoldDB" id="A0A0K1PQY5"/>
<dbReference type="InterPro" id="IPR009057">
    <property type="entry name" value="Homeodomain-like_sf"/>
</dbReference>
<evidence type="ECO:0000259" key="1">
    <source>
        <dbReference type="Pfam" id="PF02954"/>
    </source>
</evidence>